<dbReference type="EMBL" id="CP021983">
    <property type="protein sequence ID" value="ASC69704.1"/>
    <property type="molecule type" value="Genomic_DNA"/>
</dbReference>
<gene>
    <name evidence="2" type="ORF">XM38_006330</name>
</gene>
<dbReference type="AlphaFoldDB" id="A0A1Z3HHD7"/>
<accession>A0A1Z3HHD7</accession>
<sequence length="282" mass="29940">MISNTSIGLFALVGAASTVMTTVMTALPVQAASYYLDFDTDPLSNPITSSTVGDPYGISDQWSDWGVTLGATNKAGSRAEPLLLFNSNPDSYTGGDRDLRSGDPWGTAVQNNVLIIQEDGFRRNGTVKNAHDPDDEANGGIISFDFQAPVTLGSIQLLDVDDFGARGQYVTFTAWDADGNQVATTQFDHVALTAPDRVTNLSSQGITGDNSLYDFALGYSGVARLEVLYPGSGAIAGLQWSDDSDDSTEPTSVPEPRNTVSLLGLVALGAVEVTRRRSSREE</sequence>
<keyword evidence="1" id="KW-0732">Signal</keyword>
<proteinExistence type="predicted"/>
<protein>
    <recommendedName>
        <fullName evidence="4">PEP-CTERM protein-sorting domain-containing protein</fullName>
    </recommendedName>
</protein>
<name>A0A1Z3HHD7_9CYAN</name>
<feature type="signal peptide" evidence="1">
    <location>
        <begin position="1"/>
        <end position="31"/>
    </location>
</feature>
<evidence type="ECO:0000256" key="1">
    <source>
        <dbReference type="SAM" id="SignalP"/>
    </source>
</evidence>
<dbReference type="STRING" id="1641165.XM38_11405"/>
<reference evidence="2 3" key="1">
    <citation type="journal article" date="2016" name="Biochim. Biophys. Acta">
        <title>Characterization of red-shifted phycobilisomes isolated from the chlorophyll f-containing cyanobacterium Halomicronema hongdechloris.</title>
        <authorList>
            <person name="Li Y."/>
            <person name="Lin Y."/>
            <person name="Garvey C.J."/>
            <person name="Birch D."/>
            <person name="Corkery R.W."/>
            <person name="Loughlin P.C."/>
            <person name="Scheer H."/>
            <person name="Willows R.D."/>
            <person name="Chen M."/>
        </authorList>
    </citation>
    <scope>NUCLEOTIDE SEQUENCE [LARGE SCALE GENOMIC DNA]</scope>
    <source>
        <strain evidence="2 3">C2206</strain>
    </source>
</reference>
<evidence type="ECO:0008006" key="4">
    <source>
        <dbReference type="Google" id="ProtNLM"/>
    </source>
</evidence>
<evidence type="ECO:0000313" key="2">
    <source>
        <dbReference type="EMBL" id="ASC69704.1"/>
    </source>
</evidence>
<feature type="chain" id="PRO_5012012130" description="PEP-CTERM protein-sorting domain-containing protein" evidence="1">
    <location>
        <begin position="32"/>
        <end position="282"/>
    </location>
</feature>
<dbReference type="Proteomes" id="UP000191901">
    <property type="component" value="Chromosome"/>
</dbReference>
<dbReference type="KEGG" id="hhg:XM38_006330"/>
<keyword evidence="3" id="KW-1185">Reference proteome</keyword>
<organism evidence="2 3">
    <name type="scientific">Halomicronema hongdechloris C2206</name>
    <dbReference type="NCBI Taxonomy" id="1641165"/>
    <lineage>
        <taxon>Bacteria</taxon>
        <taxon>Bacillati</taxon>
        <taxon>Cyanobacteriota</taxon>
        <taxon>Cyanophyceae</taxon>
        <taxon>Nodosilineales</taxon>
        <taxon>Nodosilineaceae</taxon>
        <taxon>Halomicronema</taxon>
    </lineage>
</organism>
<evidence type="ECO:0000313" key="3">
    <source>
        <dbReference type="Proteomes" id="UP000191901"/>
    </source>
</evidence>